<proteinExistence type="predicted"/>
<reference evidence="2 3" key="2">
    <citation type="journal article" date="2012" name="Stand. Genomic Sci.">
        <title>Complete genome sequence of the moderately thermophilic mineral-sulfide-oxidizing firmicute Sulfobacillus acidophilus type strain (NAL(T)).</title>
        <authorList>
            <person name="Anderson I."/>
            <person name="Chertkov O."/>
            <person name="Chen A."/>
            <person name="Saunders E."/>
            <person name="Lapidus A."/>
            <person name="Nolan M."/>
            <person name="Lucas S."/>
            <person name="Hammon N."/>
            <person name="Deshpande S."/>
            <person name="Cheng J.F."/>
            <person name="Han C."/>
            <person name="Tapia R."/>
            <person name="Goodwin L.A."/>
            <person name="Pitluck S."/>
            <person name="Liolios K."/>
            <person name="Pagani I."/>
            <person name="Ivanova N."/>
            <person name="Mikhailova N."/>
            <person name="Pati A."/>
            <person name="Palaniappan K."/>
            <person name="Land M."/>
            <person name="Pan C."/>
            <person name="Rohde M."/>
            <person name="Pukall R."/>
            <person name="Goker M."/>
            <person name="Detter J.C."/>
            <person name="Woyke T."/>
            <person name="Bristow J."/>
            <person name="Eisen J.A."/>
            <person name="Markowitz V."/>
            <person name="Hugenholtz P."/>
            <person name="Kyrpides N.C."/>
            <person name="Klenk H.P."/>
            <person name="Mavromatis K."/>
        </authorList>
    </citation>
    <scope>NUCLEOTIDE SEQUENCE [LARGE SCALE GENOMIC DNA]</scope>
    <source>
        <strain evidence="3">ATCC 700253 / DSM 10332 / NAL</strain>
    </source>
</reference>
<name>G8TVQ8_SULAD</name>
<feature type="region of interest" description="Disordered" evidence="1">
    <location>
        <begin position="1"/>
        <end position="85"/>
    </location>
</feature>
<dbReference type="AlphaFoldDB" id="G8TVQ8"/>
<organism evidence="2 3">
    <name type="scientific">Sulfobacillus acidophilus (strain ATCC 700253 / DSM 10332 / NAL)</name>
    <dbReference type="NCBI Taxonomy" id="679936"/>
    <lineage>
        <taxon>Bacteria</taxon>
        <taxon>Bacillati</taxon>
        <taxon>Bacillota</taxon>
        <taxon>Clostridia</taxon>
        <taxon>Eubacteriales</taxon>
        <taxon>Clostridiales Family XVII. Incertae Sedis</taxon>
        <taxon>Sulfobacillus</taxon>
    </lineage>
</organism>
<protein>
    <submittedName>
        <fullName evidence="2">Uncharacterized protein</fullName>
    </submittedName>
</protein>
<evidence type="ECO:0000256" key="1">
    <source>
        <dbReference type="SAM" id="MobiDB-lite"/>
    </source>
</evidence>
<dbReference type="PATRIC" id="fig|679936.5.peg.131"/>
<reference evidence="3" key="1">
    <citation type="submission" date="2011-12" db="EMBL/GenBank/DDBJ databases">
        <title>The complete genome of chromosome of Sulfobacillus acidophilus DSM 10332.</title>
        <authorList>
            <person name="Lucas S."/>
            <person name="Han J."/>
            <person name="Lapidus A."/>
            <person name="Bruce D."/>
            <person name="Goodwin L."/>
            <person name="Pitluck S."/>
            <person name="Peters L."/>
            <person name="Kyrpides N."/>
            <person name="Mavromatis K."/>
            <person name="Ivanova N."/>
            <person name="Mikhailova N."/>
            <person name="Chertkov O."/>
            <person name="Saunders E."/>
            <person name="Detter J.C."/>
            <person name="Tapia R."/>
            <person name="Han C."/>
            <person name="Land M."/>
            <person name="Hauser L."/>
            <person name="Markowitz V."/>
            <person name="Cheng J.-F."/>
            <person name="Hugenholtz P."/>
            <person name="Woyke T."/>
            <person name="Wu D."/>
            <person name="Pukall R."/>
            <person name="Gehrich-Schroeter G."/>
            <person name="Schneider S."/>
            <person name="Klenk H.-P."/>
            <person name="Eisen J.A."/>
        </authorList>
    </citation>
    <scope>NUCLEOTIDE SEQUENCE [LARGE SCALE GENOMIC DNA]</scope>
    <source>
        <strain evidence="3">ATCC 700253 / DSM 10332 / NAL</strain>
    </source>
</reference>
<gene>
    <name evidence="2" type="ordered locus">Sulac_0124</name>
</gene>
<accession>G8TVQ8</accession>
<feature type="compositionally biased region" description="Basic and acidic residues" evidence="1">
    <location>
        <begin position="25"/>
        <end position="41"/>
    </location>
</feature>
<evidence type="ECO:0000313" key="3">
    <source>
        <dbReference type="Proteomes" id="UP000005439"/>
    </source>
</evidence>
<dbReference type="EMBL" id="CP003179">
    <property type="protein sequence ID" value="AEW03697.1"/>
    <property type="molecule type" value="Genomic_DNA"/>
</dbReference>
<dbReference type="Proteomes" id="UP000005439">
    <property type="component" value="Chromosome"/>
</dbReference>
<dbReference type="KEGG" id="sap:Sulac_0124"/>
<keyword evidence="3" id="KW-1185">Reference proteome</keyword>
<dbReference type="HOGENOM" id="CLU_1659817_0_0_9"/>
<evidence type="ECO:0000313" key="2">
    <source>
        <dbReference type="EMBL" id="AEW03697.1"/>
    </source>
</evidence>
<sequence length="159" mass="17601">MSPSEHWTSEGLERAGESPRAPLKGRLDREFLHQRESDTRVVPEPSTPVTPQAEVRPPVEPPEVKDSAIPSPETPTAGTPVRGEPVRAPLVEDLLRVARMLTSLALTLESLDGLMHRLRTDEAGGTTSLTELLSRLSQTGETQRPRGDIQDLLRQYLQR</sequence>
<feature type="compositionally biased region" description="Basic and acidic residues" evidence="1">
    <location>
        <begin position="7"/>
        <end position="17"/>
    </location>
</feature>